<dbReference type="AlphaFoldDB" id="A0A9J6GKE1"/>
<evidence type="ECO:0000313" key="2">
    <source>
        <dbReference type="EMBL" id="KAH9374944.1"/>
    </source>
</evidence>
<dbReference type="EMBL" id="JABSTR010000007">
    <property type="protein sequence ID" value="KAH9374944.1"/>
    <property type="molecule type" value="Genomic_DNA"/>
</dbReference>
<accession>A0A9J6GKE1</accession>
<evidence type="ECO:0000256" key="1">
    <source>
        <dbReference type="SAM" id="MobiDB-lite"/>
    </source>
</evidence>
<proteinExistence type="predicted"/>
<organism evidence="2 3">
    <name type="scientific">Haemaphysalis longicornis</name>
    <name type="common">Bush tick</name>
    <dbReference type="NCBI Taxonomy" id="44386"/>
    <lineage>
        <taxon>Eukaryota</taxon>
        <taxon>Metazoa</taxon>
        <taxon>Ecdysozoa</taxon>
        <taxon>Arthropoda</taxon>
        <taxon>Chelicerata</taxon>
        <taxon>Arachnida</taxon>
        <taxon>Acari</taxon>
        <taxon>Parasitiformes</taxon>
        <taxon>Ixodida</taxon>
        <taxon>Ixodoidea</taxon>
        <taxon>Ixodidae</taxon>
        <taxon>Haemaphysalinae</taxon>
        <taxon>Haemaphysalis</taxon>
    </lineage>
</organism>
<feature type="region of interest" description="Disordered" evidence="1">
    <location>
        <begin position="67"/>
        <end position="106"/>
    </location>
</feature>
<dbReference type="Proteomes" id="UP000821853">
    <property type="component" value="Chromosome 5"/>
</dbReference>
<keyword evidence="3" id="KW-1185">Reference proteome</keyword>
<gene>
    <name evidence="2" type="ORF">HPB48_022855</name>
</gene>
<sequence>MAVVDSSSKFVLIDVVAEGCQSDSGVFKNAEIGKALTKGQLDIPSLGQLPGTTKVAPYAFVGDEAGDAADRSDSAAVSSDPGADSRDPSDDDDSGNNGEHSIDTRGARYNHKDVRLATLEISLSLSIAVGIADAVSEGPDGGSCETAAFDWLLPMTQLPAHGKISSTADLAERDSLRLERRLRPSRGSA</sequence>
<comment type="caution">
    <text evidence="2">The sequence shown here is derived from an EMBL/GenBank/DDBJ whole genome shotgun (WGS) entry which is preliminary data.</text>
</comment>
<reference evidence="2 3" key="1">
    <citation type="journal article" date="2020" name="Cell">
        <title>Large-Scale Comparative Analyses of Tick Genomes Elucidate Their Genetic Diversity and Vector Capacities.</title>
        <authorList>
            <consortium name="Tick Genome and Microbiome Consortium (TIGMIC)"/>
            <person name="Jia N."/>
            <person name="Wang J."/>
            <person name="Shi W."/>
            <person name="Du L."/>
            <person name="Sun Y."/>
            <person name="Zhan W."/>
            <person name="Jiang J.F."/>
            <person name="Wang Q."/>
            <person name="Zhang B."/>
            <person name="Ji P."/>
            <person name="Bell-Sakyi L."/>
            <person name="Cui X.M."/>
            <person name="Yuan T.T."/>
            <person name="Jiang B.G."/>
            <person name="Yang W.F."/>
            <person name="Lam T.T."/>
            <person name="Chang Q.C."/>
            <person name="Ding S.J."/>
            <person name="Wang X.J."/>
            <person name="Zhu J.G."/>
            <person name="Ruan X.D."/>
            <person name="Zhao L."/>
            <person name="Wei J.T."/>
            <person name="Ye R.Z."/>
            <person name="Que T.C."/>
            <person name="Du C.H."/>
            <person name="Zhou Y.H."/>
            <person name="Cheng J.X."/>
            <person name="Dai P.F."/>
            <person name="Guo W.B."/>
            <person name="Han X.H."/>
            <person name="Huang E.J."/>
            <person name="Li L.F."/>
            <person name="Wei W."/>
            <person name="Gao Y.C."/>
            <person name="Liu J.Z."/>
            <person name="Shao H.Z."/>
            <person name="Wang X."/>
            <person name="Wang C.C."/>
            <person name="Yang T.C."/>
            <person name="Huo Q.B."/>
            <person name="Li W."/>
            <person name="Chen H.Y."/>
            <person name="Chen S.E."/>
            <person name="Zhou L.G."/>
            <person name="Ni X.B."/>
            <person name="Tian J.H."/>
            <person name="Sheng Y."/>
            <person name="Liu T."/>
            <person name="Pan Y.S."/>
            <person name="Xia L.Y."/>
            <person name="Li J."/>
            <person name="Zhao F."/>
            <person name="Cao W.C."/>
        </authorList>
    </citation>
    <scope>NUCLEOTIDE SEQUENCE [LARGE SCALE GENOMIC DNA]</scope>
    <source>
        <strain evidence="2">HaeL-2018</strain>
    </source>
</reference>
<name>A0A9J6GKE1_HAELO</name>
<protein>
    <submittedName>
        <fullName evidence="2">Uncharacterized protein</fullName>
    </submittedName>
</protein>
<evidence type="ECO:0000313" key="3">
    <source>
        <dbReference type="Proteomes" id="UP000821853"/>
    </source>
</evidence>
<dbReference type="VEuPathDB" id="VectorBase:HLOH_054940"/>